<sequence length="244" mass="26099">MIYLLVPIAVVVVSPFGDTGFIAFPPQGLTLKWYAAALNDGRYLTGFLLSLRLASIVALISASLGMCAAYAITRYDFPGAKALEALFLSPLILPTLVMAVALTAYFTRSGLPTGTWRLVAAQSIICIPYVIRIVLPLLQRFDRSLEEAALSLGATPIRSFFLVLVPVIRPALIAGAAMAFITSFDEVVLALFLSVPGQTTLPVMIYSSVQLGFEPVVAAVAGLLVCLTGVVMVIMHFFGLRTRG</sequence>
<feature type="transmembrane region" description="Helical" evidence="8">
    <location>
        <begin position="187"/>
        <end position="209"/>
    </location>
</feature>
<keyword evidence="7 8" id="KW-0472">Membrane</keyword>
<evidence type="ECO:0000256" key="7">
    <source>
        <dbReference type="ARBA" id="ARBA00023136"/>
    </source>
</evidence>
<feature type="transmembrane region" description="Helical" evidence="8">
    <location>
        <begin position="47"/>
        <end position="73"/>
    </location>
</feature>
<dbReference type="InterPro" id="IPR000515">
    <property type="entry name" value="MetI-like"/>
</dbReference>
<keyword evidence="4" id="KW-0997">Cell inner membrane</keyword>
<dbReference type="InterPro" id="IPR035906">
    <property type="entry name" value="MetI-like_sf"/>
</dbReference>
<keyword evidence="6 8" id="KW-1133">Transmembrane helix</keyword>
<evidence type="ECO:0000256" key="5">
    <source>
        <dbReference type="ARBA" id="ARBA00022692"/>
    </source>
</evidence>
<accession>A0ABS5RWD8</accession>
<protein>
    <submittedName>
        <fullName evidence="10">ABC transporter permease</fullName>
    </submittedName>
</protein>
<evidence type="ECO:0000256" key="8">
    <source>
        <dbReference type="RuleBase" id="RU363032"/>
    </source>
</evidence>
<keyword evidence="11" id="KW-1185">Reference proteome</keyword>
<dbReference type="PANTHER" id="PTHR43357:SF4">
    <property type="entry name" value="INNER MEMBRANE ABC TRANSPORTER PERMEASE PROTEIN YDCV"/>
    <property type="match status" value="1"/>
</dbReference>
<reference evidence="10 11" key="1">
    <citation type="submission" date="2021-03" db="EMBL/GenBank/DDBJ databases">
        <title>Tianweitania aestuarii sp. nov., isolated from a tidal flat.</title>
        <authorList>
            <person name="Park S."/>
            <person name="Yoon J.-H."/>
        </authorList>
    </citation>
    <scope>NUCLEOTIDE SEQUENCE [LARGE SCALE GENOMIC DNA]</scope>
    <source>
        <strain evidence="10 11">BSSL-BM11</strain>
    </source>
</reference>
<evidence type="ECO:0000313" key="10">
    <source>
        <dbReference type="EMBL" id="MBS9721388.1"/>
    </source>
</evidence>
<dbReference type="SUPFAM" id="SSF161098">
    <property type="entry name" value="MetI-like"/>
    <property type="match status" value="1"/>
</dbReference>
<dbReference type="Gene3D" id="1.10.3720.10">
    <property type="entry name" value="MetI-like"/>
    <property type="match status" value="1"/>
</dbReference>
<dbReference type="Proteomes" id="UP001297272">
    <property type="component" value="Unassembled WGS sequence"/>
</dbReference>
<evidence type="ECO:0000313" key="11">
    <source>
        <dbReference type="Proteomes" id="UP001297272"/>
    </source>
</evidence>
<evidence type="ECO:0000256" key="6">
    <source>
        <dbReference type="ARBA" id="ARBA00022989"/>
    </source>
</evidence>
<evidence type="ECO:0000256" key="1">
    <source>
        <dbReference type="ARBA" id="ARBA00004429"/>
    </source>
</evidence>
<keyword evidence="2 8" id="KW-0813">Transport</keyword>
<evidence type="ECO:0000259" key="9">
    <source>
        <dbReference type="PROSITE" id="PS50928"/>
    </source>
</evidence>
<dbReference type="RefSeq" id="WP_213984989.1">
    <property type="nucleotide sequence ID" value="NZ_JAFMNX010000002.1"/>
</dbReference>
<keyword evidence="5 8" id="KW-0812">Transmembrane</keyword>
<feature type="transmembrane region" description="Helical" evidence="8">
    <location>
        <begin position="216"/>
        <end position="238"/>
    </location>
</feature>
<keyword evidence="3" id="KW-1003">Cell membrane</keyword>
<feature type="transmembrane region" description="Helical" evidence="8">
    <location>
        <begin position="85"/>
        <end position="106"/>
    </location>
</feature>
<feature type="transmembrane region" description="Helical" evidence="8">
    <location>
        <begin position="118"/>
        <end position="138"/>
    </location>
</feature>
<dbReference type="PROSITE" id="PS50928">
    <property type="entry name" value="ABC_TM1"/>
    <property type="match status" value="1"/>
</dbReference>
<evidence type="ECO:0000256" key="3">
    <source>
        <dbReference type="ARBA" id="ARBA00022475"/>
    </source>
</evidence>
<evidence type="ECO:0000256" key="2">
    <source>
        <dbReference type="ARBA" id="ARBA00022448"/>
    </source>
</evidence>
<feature type="transmembrane region" description="Helical" evidence="8">
    <location>
        <begin position="159"/>
        <end position="181"/>
    </location>
</feature>
<proteinExistence type="inferred from homology"/>
<comment type="subcellular location">
    <subcellularLocation>
        <location evidence="1">Cell inner membrane</location>
        <topology evidence="1">Multi-pass membrane protein</topology>
    </subcellularLocation>
    <subcellularLocation>
        <location evidence="8">Cell membrane</location>
        <topology evidence="8">Multi-pass membrane protein</topology>
    </subcellularLocation>
</comment>
<dbReference type="CDD" id="cd06261">
    <property type="entry name" value="TM_PBP2"/>
    <property type="match status" value="1"/>
</dbReference>
<name>A0ABS5RWD8_9HYPH</name>
<comment type="similarity">
    <text evidence="8">Belongs to the binding-protein-dependent transport system permease family.</text>
</comment>
<gene>
    <name evidence="10" type="ORF">JYU29_11880</name>
</gene>
<comment type="caution">
    <text evidence="10">The sequence shown here is derived from an EMBL/GenBank/DDBJ whole genome shotgun (WGS) entry which is preliminary data.</text>
</comment>
<evidence type="ECO:0000256" key="4">
    <source>
        <dbReference type="ARBA" id="ARBA00022519"/>
    </source>
</evidence>
<dbReference type="EMBL" id="JAFMNX010000002">
    <property type="protein sequence ID" value="MBS9721388.1"/>
    <property type="molecule type" value="Genomic_DNA"/>
</dbReference>
<dbReference type="PANTHER" id="PTHR43357">
    <property type="entry name" value="INNER MEMBRANE ABC TRANSPORTER PERMEASE PROTEIN YDCV"/>
    <property type="match status" value="1"/>
</dbReference>
<dbReference type="Pfam" id="PF00528">
    <property type="entry name" value="BPD_transp_1"/>
    <property type="match status" value="1"/>
</dbReference>
<organism evidence="10 11">
    <name type="scientific">Tianweitania aestuarii</name>
    <dbReference type="NCBI Taxonomy" id="2814886"/>
    <lineage>
        <taxon>Bacteria</taxon>
        <taxon>Pseudomonadati</taxon>
        <taxon>Pseudomonadota</taxon>
        <taxon>Alphaproteobacteria</taxon>
        <taxon>Hyphomicrobiales</taxon>
        <taxon>Phyllobacteriaceae</taxon>
        <taxon>Tianweitania</taxon>
    </lineage>
</organism>
<feature type="domain" description="ABC transmembrane type-1" evidence="9">
    <location>
        <begin position="47"/>
        <end position="235"/>
    </location>
</feature>